<dbReference type="PROSITE" id="PS50860">
    <property type="entry name" value="AA_TRNA_LIGASE_II_ALA"/>
    <property type="match status" value="1"/>
</dbReference>
<dbReference type="Proteomes" id="UP001056429">
    <property type="component" value="Unassembled WGS sequence"/>
</dbReference>
<dbReference type="Pfam" id="PF02272">
    <property type="entry name" value="DHHA1"/>
    <property type="match status" value="1"/>
</dbReference>
<evidence type="ECO:0000313" key="7">
    <source>
        <dbReference type="EMBL" id="MCM1989771.1"/>
    </source>
</evidence>
<dbReference type="InterPro" id="IPR018165">
    <property type="entry name" value="Ala-tRNA-synth_IIc_core"/>
</dbReference>
<dbReference type="PANTHER" id="PTHR43462">
    <property type="entry name" value="ALANYL-TRNA EDITING PROTEIN"/>
    <property type="match status" value="1"/>
</dbReference>
<sequence length="391" mass="45060">MTEKLYYKDSYIKECEGQIVQVLKEENKVLAVLNRTPFYPEGGGQPSDTGYINGVRVKHVFEKDNLIYHEVDGVLECGNVLCSVDFERRFDFMQQHSGEHIVSGIIYKLFKGNNKGFHLGEDYITMDIDMYPFTNDMIDTLEEEVNKAIYKNVPFKTYIVDNEGLEKVNARKKFHVDGDIRIVEVDDIDCCPCCGTHLSRTGEIGIIKILKVEKYKGMSRLYLKCGNRAYKDYKHKHNVINTLNKCFSTDEYNLLKSIGNQQEQLNNLKKQLNDLKNKLAMEEVSKLINAADNKFIFKRYAEESFEEIRTIGEILSEKNYILVLASEIDKKLLFINNSELKISCGKVFKEHIKKFNGKGGGRDSMAQGAFENLSELEGFYSFLCEMVKRCM</sequence>
<dbReference type="GO" id="GO:0006419">
    <property type="term" value="P:alanyl-tRNA aminoacylation"/>
    <property type="evidence" value="ECO:0007669"/>
    <property type="project" value="InterPro"/>
</dbReference>
<comment type="subcellular location">
    <subcellularLocation>
        <location evidence="2">Cytoplasm</location>
    </subcellularLocation>
</comment>
<keyword evidence="5" id="KW-0175">Coiled coil</keyword>
<dbReference type="GO" id="GO:0002161">
    <property type="term" value="F:aminoacyl-tRNA deacylase activity"/>
    <property type="evidence" value="ECO:0007669"/>
    <property type="project" value="UniProtKB-ARBA"/>
</dbReference>
<keyword evidence="4" id="KW-0862">Zinc</keyword>
<dbReference type="SMART" id="SM00863">
    <property type="entry name" value="tRNA_SAD"/>
    <property type="match status" value="1"/>
</dbReference>
<dbReference type="SUPFAM" id="SSF50447">
    <property type="entry name" value="Translation proteins"/>
    <property type="match status" value="1"/>
</dbReference>
<dbReference type="InterPro" id="IPR018164">
    <property type="entry name" value="Ala-tRNA-synth_IIc_N"/>
</dbReference>
<dbReference type="GO" id="GO:0046872">
    <property type="term" value="F:metal ion binding"/>
    <property type="evidence" value="ECO:0007669"/>
    <property type="project" value="UniProtKB-KW"/>
</dbReference>
<evidence type="ECO:0000313" key="8">
    <source>
        <dbReference type="Proteomes" id="UP001056429"/>
    </source>
</evidence>
<feature type="coiled-coil region" evidence="5">
    <location>
        <begin position="255"/>
        <end position="285"/>
    </location>
</feature>
<dbReference type="InterPro" id="IPR018163">
    <property type="entry name" value="Thr/Ala-tRNA-synth_IIc_edit"/>
</dbReference>
<dbReference type="InterPro" id="IPR009000">
    <property type="entry name" value="Transl_B-barrel_sf"/>
</dbReference>
<accession>A0A9J6NZS9</accession>
<dbReference type="AlphaFoldDB" id="A0A9J6NZS9"/>
<evidence type="ECO:0000259" key="6">
    <source>
        <dbReference type="PROSITE" id="PS50860"/>
    </source>
</evidence>
<protein>
    <submittedName>
        <fullName evidence="7">Alanyl-tRNA editing protein</fullName>
    </submittedName>
</protein>
<evidence type="ECO:0000256" key="3">
    <source>
        <dbReference type="ARBA" id="ARBA00022723"/>
    </source>
</evidence>
<dbReference type="InterPro" id="IPR051335">
    <property type="entry name" value="Alanyl-tRNA_Editing_Enzymes"/>
</dbReference>
<dbReference type="GO" id="GO:0005524">
    <property type="term" value="F:ATP binding"/>
    <property type="evidence" value="ECO:0007669"/>
    <property type="project" value="InterPro"/>
</dbReference>
<dbReference type="Gene3D" id="3.10.310.40">
    <property type="match status" value="1"/>
</dbReference>
<dbReference type="InterPro" id="IPR003156">
    <property type="entry name" value="DHHA1_dom"/>
</dbReference>
<evidence type="ECO:0000256" key="2">
    <source>
        <dbReference type="ARBA" id="ARBA00004496"/>
    </source>
</evidence>
<reference evidence="7" key="2">
    <citation type="submission" date="2021-04" db="EMBL/GenBank/DDBJ databases">
        <authorList>
            <person name="Dong X."/>
        </authorList>
    </citation>
    <scope>NUCLEOTIDE SEQUENCE</scope>
    <source>
        <strain evidence="7">ZWT</strain>
    </source>
</reference>
<name>A0A9J6NZS9_9CLOT</name>
<keyword evidence="8" id="KW-1185">Reference proteome</keyword>
<comment type="cofactor">
    <cofactor evidence="1">
        <name>Zn(2+)</name>
        <dbReference type="ChEBI" id="CHEBI:29105"/>
    </cofactor>
</comment>
<feature type="domain" description="Alanyl-transfer RNA synthetases family profile" evidence="6">
    <location>
        <begin position="1"/>
        <end position="235"/>
    </location>
</feature>
<dbReference type="Gene3D" id="2.40.30.130">
    <property type="match status" value="1"/>
</dbReference>
<dbReference type="RefSeq" id="WP_250858797.1">
    <property type="nucleotide sequence ID" value="NZ_JAGSOJ010000002.1"/>
</dbReference>
<dbReference type="Pfam" id="PF01411">
    <property type="entry name" value="tRNA-synt_2c"/>
    <property type="match status" value="1"/>
</dbReference>
<dbReference type="GO" id="GO:0003676">
    <property type="term" value="F:nucleic acid binding"/>
    <property type="evidence" value="ECO:0007669"/>
    <property type="project" value="InterPro"/>
</dbReference>
<comment type="caution">
    <text evidence="7">The sequence shown here is derived from an EMBL/GenBank/DDBJ whole genome shotgun (WGS) entry which is preliminary data.</text>
</comment>
<dbReference type="SUPFAM" id="SSF55186">
    <property type="entry name" value="ThrRS/AlaRS common domain"/>
    <property type="match status" value="1"/>
</dbReference>
<dbReference type="Pfam" id="PF07973">
    <property type="entry name" value="tRNA_SAD"/>
    <property type="match status" value="1"/>
</dbReference>
<gene>
    <name evidence="7" type="ORF">KDK92_08470</name>
</gene>
<evidence type="ECO:0000256" key="1">
    <source>
        <dbReference type="ARBA" id="ARBA00001947"/>
    </source>
</evidence>
<reference evidence="7" key="1">
    <citation type="journal article" date="2021" name="mSystems">
        <title>Bacteria and Archaea Synergistically Convert Glycine Betaine to Biogenic Methane in the Formosa Cold Seep of the South China Sea.</title>
        <authorList>
            <person name="Li L."/>
            <person name="Zhang W."/>
            <person name="Zhang S."/>
            <person name="Song L."/>
            <person name="Sun Q."/>
            <person name="Zhang H."/>
            <person name="Xiang H."/>
            <person name="Dong X."/>
        </authorList>
    </citation>
    <scope>NUCLEOTIDE SEQUENCE</scope>
    <source>
        <strain evidence="7">ZWT</strain>
    </source>
</reference>
<dbReference type="GO" id="GO:0004813">
    <property type="term" value="F:alanine-tRNA ligase activity"/>
    <property type="evidence" value="ECO:0007669"/>
    <property type="project" value="InterPro"/>
</dbReference>
<dbReference type="Gene3D" id="3.30.980.10">
    <property type="entry name" value="Threonyl-trna Synthetase, Chain A, domain 2"/>
    <property type="match status" value="1"/>
</dbReference>
<dbReference type="PANTHER" id="PTHR43462:SF1">
    <property type="entry name" value="ALANYL-TRNA EDITING PROTEIN AARSD1"/>
    <property type="match status" value="1"/>
</dbReference>
<keyword evidence="3" id="KW-0479">Metal-binding</keyword>
<dbReference type="GO" id="GO:0005737">
    <property type="term" value="C:cytoplasm"/>
    <property type="evidence" value="ECO:0007669"/>
    <property type="project" value="UniProtKB-SubCell"/>
</dbReference>
<organism evidence="7 8">
    <name type="scientific">Oceanirhabdus seepicola</name>
    <dbReference type="NCBI Taxonomy" id="2828781"/>
    <lineage>
        <taxon>Bacteria</taxon>
        <taxon>Bacillati</taxon>
        <taxon>Bacillota</taxon>
        <taxon>Clostridia</taxon>
        <taxon>Eubacteriales</taxon>
        <taxon>Clostridiaceae</taxon>
        <taxon>Oceanirhabdus</taxon>
    </lineage>
</organism>
<dbReference type="EMBL" id="JAGSOJ010000002">
    <property type="protein sequence ID" value="MCM1989771.1"/>
    <property type="molecule type" value="Genomic_DNA"/>
</dbReference>
<evidence type="ECO:0000256" key="5">
    <source>
        <dbReference type="SAM" id="Coils"/>
    </source>
</evidence>
<proteinExistence type="predicted"/>
<evidence type="ECO:0000256" key="4">
    <source>
        <dbReference type="ARBA" id="ARBA00022833"/>
    </source>
</evidence>
<dbReference type="InterPro" id="IPR012947">
    <property type="entry name" value="tRNA_SAD"/>
</dbReference>